<gene>
    <name evidence="9" type="primary">Anhx</name>
</gene>
<dbReference type="Gene3D" id="1.10.10.60">
    <property type="entry name" value="Homeodomain-like"/>
    <property type="match status" value="1"/>
</dbReference>
<dbReference type="RefSeq" id="XP_013210722.1">
    <property type="nucleotide sequence ID" value="XM_013355268.1"/>
</dbReference>
<dbReference type="GO" id="GO:0003677">
    <property type="term" value="F:DNA binding"/>
    <property type="evidence" value="ECO:0007669"/>
    <property type="project" value="UniProtKB-KW"/>
</dbReference>
<dbReference type="InterPro" id="IPR009057">
    <property type="entry name" value="Homeodomain-like_sf"/>
</dbReference>
<dbReference type="GeneID" id="101993702"/>
<protein>
    <submittedName>
        <fullName evidence="9">Anomalous homeobox protein</fullName>
    </submittedName>
</protein>
<name>A0ABM1AYL1_MICOH</name>
<evidence type="ECO:0000256" key="3">
    <source>
        <dbReference type="ARBA" id="ARBA00023155"/>
    </source>
</evidence>
<comment type="similarity">
    <text evidence="1">Belongs to the SIX/Sine oculis homeobox family.</text>
</comment>
<evidence type="ECO:0000256" key="5">
    <source>
        <dbReference type="PROSITE-ProRule" id="PRU00108"/>
    </source>
</evidence>
<keyword evidence="2 5" id="KW-0238">DNA-binding</keyword>
<dbReference type="CDD" id="cd00086">
    <property type="entry name" value="homeodomain"/>
    <property type="match status" value="1"/>
</dbReference>
<organism evidence="8 9">
    <name type="scientific">Microtus ochrogaster</name>
    <name type="common">Prairie vole</name>
    <dbReference type="NCBI Taxonomy" id="79684"/>
    <lineage>
        <taxon>Eukaryota</taxon>
        <taxon>Metazoa</taxon>
        <taxon>Chordata</taxon>
        <taxon>Craniata</taxon>
        <taxon>Vertebrata</taxon>
        <taxon>Euteleostomi</taxon>
        <taxon>Mammalia</taxon>
        <taxon>Eutheria</taxon>
        <taxon>Euarchontoglires</taxon>
        <taxon>Glires</taxon>
        <taxon>Rodentia</taxon>
        <taxon>Myomorpha</taxon>
        <taxon>Muroidea</taxon>
        <taxon>Cricetidae</taxon>
        <taxon>Arvicolinae</taxon>
        <taxon>Microtus</taxon>
    </lineage>
</organism>
<evidence type="ECO:0000313" key="8">
    <source>
        <dbReference type="Proteomes" id="UP000694915"/>
    </source>
</evidence>
<dbReference type="Proteomes" id="UP000694915">
    <property type="component" value="Unplaced"/>
</dbReference>
<feature type="region of interest" description="Disordered" evidence="6">
    <location>
        <begin position="199"/>
        <end position="225"/>
    </location>
</feature>
<dbReference type="InterPro" id="IPR008422">
    <property type="entry name" value="KN_HD"/>
</dbReference>
<dbReference type="Pfam" id="PF05920">
    <property type="entry name" value="Homeobox_KN"/>
    <property type="match status" value="1"/>
</dbReference>
<feature type="DNA-binding region" description="Homeobox" evidence="5">
    <location>
        <begin position="156"/>
        <end position="196"/>
    </location>
</feature>
<keyword evidence="8" id="KW-1185">Reference proteome</keyword>
<dbReference type="Pfam" id="PF16878">
    <property type="entry name" value="SIX1_SD"/>
    <property type="match status" value="1"/>
</dbReference>
<proteinExistence type="inferred from homology"/>
<dbReference type="PROSITE" id="PS00027">
    <property type="entry name" value="HOMEOBOX_1"/>
    <property type="match status" value="1"/>
</dbReference>
<dbReference type="InterPro" id="IPR031701">
    <property type="entry name" value="SIX1_SD"/>
</dbReference>
<evidence type="ECO:0000256" key="1">
    <source>
        <dbReference type="ARBA" id="ARBA00008161"/>
    </source>
</evidence>
<dbReference type="SUPFAM" id="SSF46689">
    <property type="entry name" value="Homeodomain-like"/>
    <property type="match status" value="1"/>
</dbReference>
<evidence type="ECO:0000259" key="7">
    <source>
        <dbReference type="PROSITE" id="PS50071"/>
    </source>
</evidence>
<evidence type="ECO:0000313" key="9">
    <source>
        <dbReference type="RefSeq" id="XP_013210722.1"/>
    </source>
</evidence>
<keyword evidence="4 5" id="KW-0539">Nucleus</keyword>
<dbReference type="PROSITE" id="PS50071">
    <property type="entry name" value="HOMEOBOX_2"/>
    <property type="match status" value="1"/>
</dbReference>
<comment type="subcellular location">
    <subcellularLocation>
        <location evidence="5">Nucleus</location>
    </subcellularLocation>
</comment>
<keyword evidence="3 5" id="KW-0371">Homeobox</keyword>
<dbReference type="InterPro" id="IPR001356">
    <property type="entry name" value="HD"/>
</dbReference>
<dbReference type="SMART" id="SM00389">
    <property type="entry name" value="HOX"/>
    <property type="match status" value="1"/>
</dbReference>
<sequence length="442" mass="49553">MQNFLRLLREHGDTHSPTQELVTLAGKLCRDLQHNHVQVLSLVEAILDSKHRRHLLDNADVALVCAQVLVHQEQQFSALQILEGCRVPGGSKELVQLWNDIHYHLTMRKLGVTRLSPVQKFRCRKRNPPPPTLCPEGPKNRNFPSEIRHQLQNFATGVGTYPKKAQLEKLALETGLTHEQVYNWFANYRRRQKAFSLNSQRAQEATSEVSSAKESGPEQLQLSGDRHESVTVSQWSVGCERSVSLQSRDTTQESHGLQFLTWNFSGDNTTSQSLSFRSLYGCEVYQEGRSYHPVSLTSICPSPDLCSLGTRNNMFDSSMVVPESWMIPHAPSSSKEVFLYNGELDRRNQLDSGMNPEDATMTMSIATFSDPSHAAFPDLRGSCSQSLYPENGPGLSSGLATSTASPKLHHPYRLLIDSLLLSEILSRSEAEKLKSENENLRG</sequence>
<dbReference type="InterPro" id="IPR017970">
    <property type="entry name" value="Homeobox_CS"/>
</dbReference>
<feature type="domain" description="Homeobox" evidence="7">
    <location>
        <begin position="154"/>
        <end position="195"/>
    </location>
</feature>
<feature type="compositionally biased region" description="Polar residues" evidence="6">
    <location>
        <begin position="199"/>
        <end position="222"/>
    </location>
</feature>
<evidence type="ECO:0000256" key="4">
    <source>
        <dbReference type="ARBA" id="ARBA00023242"/>
    </source>
</evidence>
<dbReference type="PANTHER" id="PTHR10390">
    <property type="entry name" value="HOMEOBOX PROTEIN SIX"/>
    <property type="match status" value="1"/>
</dbReference>
<dbReference type="PANTHER" id="PTHR10390:SF34">
    <property type="entry name" value="ANOMALOUS HOMEOBOX PROTEIN"/>
    <property type="match status" value="1"/>
</dbReference>
<accession>A0ABM1AYL1</accession>
<evidence type="ECO:0000256" key="6">
    <source>
        <dbReference type="SAM" id="MobiDB-lite"/>
    </source>
</evidence>
<reference evidence="9" key="1">
    <citation type="submission" date="2025-08" db="UniProtKB">
        <authorList>
            <consortium name="RefSeq"/>
        </authorList>
    </citation>
    <scope>IDENTIFICATION</scope>
</reference>
<evidence type="ECO:0000256" key="2">
    <source>
        <dbReference type="ARBA" id="ARBA00023125"/>
    </source>
</evidence>